<evidence type="ECO:0000313" key="3">
    <source>
        <dbReference type="EMBL" id="ARD97803.1"/>
    </source>
</evidence>
<evidence type="ECO:0000313" key="2">
    <source>
        <dbReference type="EMBL" id="ARD95119.1"/>
    </source>
</evidence>
<reference evidence="4" key="5">
    <citation type="submission" date="2023-07" db="EMBL/GenBank/DDBJ databases">
        <authorList>
            <person name="McDonnell B."/>
        </authorList>
    </citation>
    <scope>NUCLEOTIDE SEQUENCE</scope>
    <source>
        <strain evidence="6">223</strain>
        <strain evidence="4">UC06</strain>
    </source>
</reference>
<name>A0A0V8ET62_LACLL</name>
<dbReference type="PATRIC" id="fig|1360.109.peg.1810"/>
<evidence type="ECO:0000313" key="5">
    <source>
        <dbReference type="EMBL" id="KSU14699.1"/>
    </source>
</evidence>
<evidence type="ECO:0000313" key="7">
    <source>
        <dbReference type="Proteomes" id="UP000053612"/>
    </source>
</evidence>
<dbReference type="EMBL" id="CP031926">
    <property type="protein sequence ID" value="QRZ33887.1"/>
    <property type="molecule type" value="Genomic_DNA"/>
</dbReference>
<feature type="region of interest" description="Disordered" evidence="1">
    <location>
        <begin position="205"/>
        <end position="229"/>
    </location>
</feature>
<gene>
    <name evidence="6" type="ORF">LL223_0219</name>
    <name evidence="2" type="ORF">LL229_0227</name>
    <name evidence="3" type="ORF">LL275_0165</name>
    <name evidence="4" type="ORF">LLUC06_0193</name>
    <name evidence="5" type="ORF">LMG9449_2470</name>
</gene>
<dbReference type="Proteomes" id="UP000053612">
    <property type="component" value="Unassembled WGS sequence"/>
</dbReference>
<sequence>MVNEELPQELLQEYANSVVRGNKNFLNTKRFTQATLELDSNLKKTRRDFIDCSIKSDIQKGLISFECTTNTKDNGFGNKYFEHTGETIYGQSVLIVKRRSTLINGFEEDRAVHLVDYARKNSLSTEKPIETIDFMELLEKKDNSLPLAKPEKTKAFLALCYDFEQVSGQITYLGIYTLDSKKGAIELQDFSDCIRQAYTVDDGEVGKERMPEHNNYQFQVREQEGKGES</sequence>
<protein>
    <submittedName>
        <fullName evidence="5">Uncharacterized protein</fullName>
    </submittedName>
</protein>
<reference evidence="2" key="6">
    <citation type="submission" date="2023-09" db="EMBL/GenBank/DDBJ databases">
        <title>Complete Genomes and Methylome analysis of Lactococcus lactis subs lactis strains.</title>
        <authorList>
            <person name="Fomenkov A."/>
            <person name="McDonnell B."/>
            <person name="Sun L."/>
            <person name="Van Sinderen D."/>
            <person name="Roberts R.J."/>
        </authorList>
    </citation>
    <scope>NUCLEOTIDE SEQUENCE</scope>
    <source>
        <strain evidence="2">229</strain>
    </source>
</reference>
<dbReference type="Proteomes" id="UP001055586">
    <property type="component" value="Chromosome"/>
</dbReference>
<dbReference type="Proteomes" id="UP000192085">
    <property type="component" value="Chromosome"/>
</dbReference>
<reference evidence="8 9" key="2">
    <citation type="journal article" date="2017" name="BMC Genomics">
        <title>Comparative and functional genomics of the Lactococcus lactis taxon; insights into evolution and niche adaptation.</title>
        <authorList>
            <person name="Kelleher P."/>
            <person name="Bottacini F."/>
            <person name="Mahony J."/>
            <person name="Kilcawley K.N."/>
            <person name="van Sinderen D."/>
        </authorList>
    </citation>
    <scope>NUCLEOTIDE SEQUENCE [LARGE SCALE GENOMIC DNA]</scope>
    <source>
        <strain evidence="3 8">275</strain>
        <strain evidence="4 9">UC06</strain>
    </source>
</reference>
<evidence type="ECO:0000313" key="9">
    <source>
        <dbReference type="Proteomes" id="UP000192095"/>
    </source>
</evidence>
<dbReference type="Proteomes" id="UP000663169">
    <property type="component" value="Chromosome"/>
</dbReference>
<dbReference type="EMBL" id="LKLS01000207">
    <property type="protein sequence ID" value="KSU14699.1"/>
    <property type="molecule type" value="Genomic_DNA"/>
</dbReference>
<organism evidence="5 7">
    <name type="scientific">Lactococcus lactis subsp. lactis</name>
    <name type="common">Streptococcus lactis</name>
    <dbReference type="NCBI Taxonomy" id="1360"/>
    <lineage>
        <taxon>Bacteria</taxon>
        <taxon>Bacillati</taxon>
        <taxon>Bacillota</taxon>
        <taxon>Bacilli</taxon>
        <taxon>Lactobacillales</taxon>
        <taxon>Streptococcaceae</taxon>
        <taxon>Lactococcus</taxon>
    </lineage>
</organism>
<proteinExistence type="predicted"/>
<reference evidence="7" key="1">
    <citation type="submission" date="2015-10" db="EMBL/GenBank/DDBJ databases">
        <title>Draft Genome Sequences of 11 Lactococcus lactis subspecies cremoris strains.</title>
        <authorList>
            <person name="Wels M."/>
            <person name="Backus L."/>
            <person name="Boekhorst J."/>
            <person name="Dijkstra A."/>
            <person name="Beerthuizen M."/>
            <person name="Kelly W."/>
            <person name="Siezen R."/>
            <person name="Bachmann H."/>
            <person name="Van Hijum S."/>
        </authorList>
    </citation>
    <scope>NUCLEOTIDE SEQUENCE [LARGE SCALE GENOMIC DNA]</scope>
    <source>
        <strain evidence="7">LMG9449</strain>
    </source>
</reference>
<reference evidence="5" key="3">
    <citation type="journal article" date="2017" name="Genome Announc.">
        <title>Draft Genome Sequences of 24 Lactococcus lactis Strains.</title>
        <authorList>
            <person name="Backus L."/>
            <person name="Wels M."/>
            <person name="Boekhorst J."/>
            <person name="Dijkstra A.R."/>
            <person name="Beerthuyzen M."/>
            <person name="Kelly W.J."/>
            <person name="Siezen R.J."/>
            <person name="van Hijum S.A."/>
            <person name="Bachmann H."/>
        </authorList>
    </citation>
    <scope>NUCLEOTIDE SEQUENCE</scope>
    <source>
        <strain evidence="5">LMG9447</strain>
    </source>
</reference>
<reference evidence="6" key="4">
    <citation type="journal article" date="2020" name="Mol. Microbiol.">
        <title>The CWPS Rubik's cube: Linking diversity of cell wall polysaccharide structures with the encoded biosynthetic machinery of selected Lactococcus lactis strains.</title>
        <authorList>
            <person name="Mahony J."/>
            <person name="Frantzen C."/>
            <person name="Vinogradov E."/>
            <person name="Sadovskaya I."/>
            <person name="Theodorou I."/>
            <person name="Kelleher P."/>
            <person name="Chapot-Chartier M.P."/>
            <person name="Cambillau C."/>
            <person name="Holo H."/>
            <person name="van Sinderen D."/>
        </authorList>
    </citation>
    <scope>NUCLEOTIDE SEQUENCE</scope>
    <source>
        <strain evidence="6">223</strain>
    </source>
</reference>
<dbReference type="EMBL" id="CP090823">
    <property type="protein sequence ID" value="ARD95119.1"/>
    <property type="molecule type" value="Genomic_DNA"/>
</dbReference>
<evidence type="ECO:0000313" key="8">
    <source>
        <dbReference type="Proteomes" id="UP000192085"/>
    </source>
</evidence>
<dbReference type="EMBL" id="CP015897">
    <property type="protein sequence ID" value="ARD97803.1"/>
    <property type="molecule type" value="Genomic_DNA"/>
</dbReference>
<evidence type="ECO:0000313" key="6">
    <source>
        <dbReference type="EMBL" id="QRZ33887.1"/>
    </source>
</evidence>
<accession>A0A0V8ET62</accession>
<dbReference type="RefSeq" id="WP_021214787.1">
    <property type="nucleotide sequence ID" value="NZ_CP015896.1"/>
</dbReference>
<evidence type="ECO:0000313" key="4">
    <source>
        <dbReference type="EMBL" id="ARE19741.1"/>
    </source>
</evidence>
<evidence type="ECO:0000256" key="1">
    <source>
        <dbReference type="SAM" id="MobiDB-lite"/>
    </source>
</evidence>
<dbReference type="Proteomes" id="UP000192095">
    <property type="component" value="Chromosome"/>
</dbReference>
<dbReference type="EMBL" id="CP015902">
    <property type="protein sequence ID" value="ARE19741.1"/>
    <property type="molecule type" value="Genomic_DNA"/>
</dbReference>
<dbReference type="AlphaFoldDB" id="A0A0V8ET62"/>